<evidence type="ECO:0000313" key="2">
    <source>
        <dbReference type="Proteomes" id="UP001062846"/>
    </source>
</evidence>
<evidence type="ECO:0000313" key="1">
    <source>
        <dbReference type="EMBL" id="KAI8553040.1"/>
    </source>
</evidence>
<reference evidence="1" key="1">
    <citation type="submission" date="2022-02" db="EMBL/GenBank/DDBJ databases">
        <title>Plant Genome Project.</title>
        <authorList>
            <person name="Zhang R.-G."/>
        </authorList>
    </citation>
    <scope>NUCLEOTIDE SEQUENCE</scope>
    <source>
        <strain evidence="1">AT1</strain>
    </source>
</reference>
<gene>
    <name evidence="1" type="ORF">RHMOL_Rhmol06G0314600</name>
</gene>
<accession>A0ACC0NIG2</accession>
<dbReference type="EMBL" id="CM046393">
    <property type="protein sequence ID" value="KAI8553040.1"/>
    <property type="molecule type" value="Genomic_DNA"/>
</dbReference>
<comment type="caution">
    <text evidence="1">The sequence shown here is derived from an EMBL/GenBank/DDBJ whole genome shotgun (WGS) entry which is preliminary data.</text>
</comment>
<protein>
    <submittedName>
        <fullName evidence="1">Uncharacterized protein</fullName>
    </submittedName>
</protein>
<sequence length="181" mass="20605">MSFCWEKPVANHLKANTDGSHKEYPDGSALGDSGYVIEEIVSLDVVLLSFALSSLEIEMARFYFAVIECQRIRASNVIFEGDSKQVVRVLSSFEAPKEKHSEFYRHSFGTLAIFEDYKVVHQYREANVIADELADMATQVYQDPEVHNFDELLQKLITMSSMIALTHLDIASFKARRSCRN</sequence>
<dbReference type="Proteomes" id="UP001062846">
    <property type="component" value="Chromosome 6"/>
</dbReference>
<keyword evidence="2" id="KW-1185">Reference proteome</keyword>
<proteinExistence type="predicted"/>
<organism evidence="1 2">
    <name type="scientific">Rhododendron molle</name>
    <name type="common">Chinese azalea</name>
    <name type="synonym">Azalea mollis</name>
    <dbReference type="NCBI Taxonomy" id="49168"/>
    <lineage>
        <taxon>Eukaryota</taxon>
        <taxon>Viridiplantae</taxon>
        <taxon>Streptophyta</taxon>
        <taxon>Embryophyta</taxon>
        <taxon>Tracheophyta</taxon>
        <taxon>Spermatophyta</taxon>
        <taxon>Magnoliopsida</taxon>
        <taxon>eudicotyledons</taxon>
        <taxon>Gunneridae</taxon>
        <taxon>Pentapetalae</taxon>
        <taxon>asterids</taxon>
        <taxon>Ericales</taxon>
        <taxon>Ericaceae</taxon>
        <taxon>Ericoideae</taxon>
        <taxon>Rhodoreae</taxon>
        <taxon>Rhododendron</taxon>
    </lineage>
</organism>
<name>A0ACC0NIG2_RHOML</name>